<name>A0A397CJ27_APHAT</name>
<sequence>MRLDQSDEVLDRPFTEQGSFLVPQLQFLRFLYFAQHLFVGVPVPFQLGRGTAMGGSTIRSCRIPVVDLRSNMMRQVPAAIQALERGWNCSTNIHSKRVAPVSDEERGRRAAERAEKRAAARRLMQQRPPRRVHVEAKPWNGSTKTDSKRVDPATPAQRDQQGLLRMAERQARTLRLQALRCKLLSRDPELSQSWQCRDPELCLS</sequence>
<feature type="region of interest" description="Disordered" evidence="1">
    <location>
        <begin position="100"/>
        <end position="162"/>
    </location>
</feature>
<feature type="compositionally biased region" description="Basic and acidic residues" evidence="1">
    <location>
        <begin position="103"/>
        <end position="118"/>
    </location>
</feature>
<comment type="caution">
    <text evidence="2">The sequence shown here is derived from an EMBL/GenBank/DDBJ whole genome shotgun (WGS) entry which is preliminary data.</text>
</comment>
<dbReference type="AlphaFoldDB" id="A0A397CJ27"/>
<reference evidence="2 3" key="1">
    <citation type="submission" date="2018-08" db="EMBL/GenBank/DDBJ databases">
        <title>Aphanomyces genome sequencing and annotation.</title>
        <authorList>
            <person name="Minardi D."/>
            <person name="Oidtmann B."/>
            <person name="Van Der Giezen M."/>
            <person name="Studholme D.J."/>
        </authorList>
    </citation>
    <scope>NUCLEOTIDE SEQUENCE [LARGE SCALE GENOMIC DNA]</scope>
    <source>
        <strain evidence="2 3">D2</strain>
    </source>
</reference>
<protein>
    <submittedName>
        <fullName evidence="2">Uncharacterized protein</fullName>
    </submittedName>
</protein>
<dbReference type="VEuPathDB" id="FungiDB:H257_10845"/>
<dbReference type="EMBL" id="QUTD01008118">
    <property type="protein sequence ID" value="RHY47473.1"/>
    <property type="molecule type" value="Genomic_DNA"/>
</dbReference>
<evidence type="ECO:0000256" key="1">
    <source>
        <dbReference type="SAM" id="MobiDB-lite"/>
    </source>
</evidence>
<accession>A0A397CJ27</accession>
<proteinExistence type="predicted"/>
<gene>
    <name evidence="2" type="ORF">DYB30_011791</name>
</gene>
<evidence type="ECO:0000313" key="2">
    <source>
        <dbReference type="EMBL" id="RHY47473.1"/>
    </source>
</evidence>
<dbReference type="Proteomes" id="UP000266643">
    <property type="component" value="Unassembled WGS sequence"/>
</dbReference>
<organism evidence="2 3">
    <name type="scientific">Aphanomyces astaci</name>
    <name type="common">Crayfish plague agent</name>
    <dbReference type="NCBI Taxonomy" id="112090"/>
    <lineage>
        <taxon>Eukaryota</taxon>
        <taxon>Sar</taxon>
        <taxon>Stramenopiles</taxon>
        <taxon>Oomycota</taxon>
        <taxon>Saprolegniomycetes</taxon>
        <taxon>Saprolegniales</taxon>
        <taxon>Verrucalvaceae</taxon>
        <taxon>Aphanomyces</taxon>
    </lineage>
</organism>
<evidence type="ECO:0000313" key="3">
    <source>
        <dbReference type="Proteomes" id="UP000266643"/>
    </source>
</evidence>